<dbReference type="Pfam" id="PF08327">
    <property type="entry name" value="AHSA1"/>
    <property type="match status" value="1"/>
</dbReference>
<dbReference type="RefSeq" id="WP_115694213.1">
    <property type="nucleotide sequence ID" value="NZ_CP031417.1"/>
</dbReference>
<evidence type="ECO:0000313" key="3">
    <source>
        <dbReference type="EMBL" id="AXK83834.1"/>
    </source>
</evidence>
<protein>
    <submittedName>
        <fullName evidence="3">ATPase</fullName>
    </submittedName>
</protein>
<feature type="domain" description="Activator of Hsp90 ATPase homologue 1/2-like C-terminal" evidence="2">
    <location>
        <begin position="14"/>
        <end position="145"/>
    </location>
</feature>
<organism evidence="3 4">
    <name type="scientific">Pseudolabrys taiwanensis</name>
    <dbReference type="NCBI Taxonomy" id="331696"/>
    <lineage>
        <taxon>Bacteria</taxon>
        <taxon>Pseudomonadati</taxon>
        <taxon>Pseudomonadota</taxon>
        <taxon>Alphaproteobacteria</taxon>
        <taxon>Hyphomicrobiales</taxon>
        <taxon>Xanthobacteraceae</taxon>
        <taxon>Pseudolabrys</taxon>
    </lineage>
</organism>
<dbReference type="SUPFAM" id="SSF55961">
    <property type="entry name" value="Bet v1-like"/>
    <property type="match status" value="1"/>
</dbReference>
<accession>A0A346A3T7</accession>
<keyword evidence="4" id="KW-1185">Reference proteome</keyword>
<dbReference type="CDD" id="cd08893">
    <property type="entry name" value="SRPBCC_CalC_Aha1-like_GntR-HTH"/>
    <property type="match status" value="1"/>
</dbReference>
<evidence type="ECO:0000313" key="4">
    <source>
        <dbReference type="Proteomes" id="UP000254889"/>
    </source>
</evidence>
<proteinExistence type="inferred from homology"/>
<name>A0A346A3T7_9HYPH</name>
<dbReference type="AlphaFoldDB" id="A0A346A3T7"/>
<dbReference type="Proteomes" id="UP000254889">
    <property type="component" value="Chromosome"/>
</dbReference>
<dbReference type="InterPro" id="IPR013538">
    <property type="entry name" value="ASHA1/2-like_C"/>
</dbReference>
<sequence>MSKPSFVYVTYIRTTPEELWAALTDPRTIRRYWFGMSAESDFKAGSPWRLKLDDGRVADAGEILEADPPRRLVIRWRNEFRPELKAEGYSRCTMQIEMADYYPDFGGKAAKLTIRHEIEGEGGKFIEAVSGGWPKVLSNLKSLLETGDVAFKE</sequence>
<dbReference type="OrthoDB" id="9815653at2"/>
<dbReference type="KEGG" id="ptaw:DW352_03145"/>
<evidence type="ECO:0000256" key="1">
    <source>
        <dbReference type="ARBA" id="ARBA00006817"/>
    </source>
</evidence>
<evidence type="ECO:0000259" key="2">
    <source>
        <dbReference type="Pfam" id="PF08327"/>
    </source>
</evidence>
<comment type="similarity">
    <text evidence="1">Belongs to the AHA1 family.</text>
</comment>
<dbReference type="EMBL" id="CP031417">
    <property type="protein sequence ID" value="AXK83834.1"/>
    <property type="molecule type" value="Genomic_DNA"/>
</dbReference>
<reference evidence="3 4" key="1">
    <citation type="submission" date="2018-07" db="EMBL/GenBank/DDBJ databases">
        <authorList>
            <person name="Quirk P.G."/>
            <person name="Krulwich T.A."/>
        </authorList>
    </citation>
    <scope>NUCLEOTIDE SEQUENCE [LARGE SCALE GENOMIC DNA]</scope>
    <source>
        <strain evidence="3 4">CC-BB4</strain>
    </source>
</reference>
<dbReference type="InterPro" id="IPR023393">
    <property type="entry name" value="START-like_dom_sf"/>
</dbReference>
<gene>
    <name evidence="3" type="ORF">DW352_03145</name>
</gene>
<dbReference type="Gene3D" id="3.30.530.20">
    <property type="match status" value="1"/>
</dbReference>